<dbReference type="PATRIC" id="fig|1280947.3.peg.2237"/>
<evidence type="ECO:0000313" key="2">
    <source>
        <dbReference type="EMBL" id="KCZ57585.1"/>
    </source>
</evidence>
<comment type="caution">
    <text evidence="2">The sequence shown here is derived from an EMBL/GenBank/DDBJ whole genome shotgun (WGS) entry which is preliminary data.</text>
</comment>
<keyword evidence="1" id="KW-0472">Membrane</keyword>
<accession>A0A062UN88</accession>
<name>A0A062UN88_9PROT</name>
<feature type="transmembrane region" description="Helical" evidence="1">
    <location>
        <begin position="110"/>
        <end position="131"/>
    </location>
</feature>
<gene>
    <name evidence="2" type="ORF">HY30_05260</name>
</gene>
<proteinExistence type="predicted"/>
<feature type="transmembrane region" description="Helical" evidence="1">
    <location>
        <begin position="84"/>
        <end position="104"/>
    </location>
</feature>
<keyword evidence="3" id="KW-1185">Reference proteome</keyword>
<evidence type="ECO:0000256" key="1">
    <source>
        <dbReference type="SAM" id="Phobius"/>
    </source>
</evidence>
<organism evidence="2 3">
    <name type="scientific">Hyphomonas chukchiensis</name>
    <dbReference type="NCBI Taxonomy" id="1280947"/>
    <lineage>
        <taxon>Bacteria</taxon>
        <taxon>Pseudomonadati</taxon>
        <taxon>Pseudomonadota</taxon>
        <taxon>Alphaproteobacteria</taxon>
        <taxon>Hyphomonadales</taxon>
        <taxon>Hyphomonadaceae</taxon>
        <taxon>Hyphomonas</taxon>
    </lineage>
</organism>
<dbReference type="EMBL" id="AWFG01000030">
    <property type="protein sequence ID" value="KCZ57585.1"/>
    <property type="molecule type" value="Genomic_DNA"/>
</dbReference>
<feature type="transmembrane region" description="Helical" evidence="1">
    <location>
        <begin position="52"/>
        <end position="77"/>
    </location>
</feature>
<evidence type="ECO:0008006" key="4">
    <source>
        <dbReference type="Google" id="ProtNLM"/>
    </source>
</evidence>
<dbReference type="eggNOG" id="ENOG50314SP">
    <property type="taxonomic scope" value="Bacteria"/>
</dbReference>
<dbReference type="Proteomes" id="UP000027190">
    <property type="component" value="Unassembled WGS sequence"/>
</dbReference>
<keyword evidence="1" id="KW-1133">Transmembrane helix</keyword>
<feature type="transmembrane region" description="Helical" evidence="1">
    <location>
        <begin position="12"/>
        <end position="32"/>
    </location>
</feature>
<keyword evidence="1" id="KW-0812">Transmembrane</keyword>
<dbReference type="AlphaFoldDB" id="A0A062UN88"/>
<evidence type="ECO:0000313" key="3">
    <source>
        <dbReference type="Proteomes" id="UP000027190"/>
    </source>
</evidence>
<sequence>MEKGGEAKAMTAIFFWAAAGVAMLTVLIHVFLGGAKFVRPFLAVEMDPGLKWLAYLMWHLGTVSTLFIALGFAAGAVHPEHADYAAIATAGAAGFVCVALFTAVKSGLSPLRFPVIPMFSLVTGLGLAGLFV</sequence>
<reference evidence="2 3" key="1">
    <citation type="journal article" date="2014" name="Antonie Van Leeuwenhoek">
        <title>Hyphomonas beringensis sp. nov. and Hyphomonas chukchiensis sp. nov., isolated from surface seawater of the Bering Sea and Chukchi Sea.</title>
        <authorList>
            <person name="Li C."/>
            <person name="Lai Q."/>
            <person name="Li G."/>
            <person name="Dong C."/>
            <person name="Wang J."/>
            <person name="Liao Y."/>
            <person name="Shao Z."/>
        </authorList>
    </citation>
    <scope>NUCLEOTIDE SEQUENCE [LARGE SCALE GENOMIC DNA]</scope>
    <source>
        <strain evidence="2 3">BH-BN04-4</strain>
    </source>
</reference>
<protein>
    <recommendedName>
        <fullName evidence="4">DUF423 domain-containing protein</fullName>
    </recommendedName>
</protein>